<keyword evidence="1" id="KW-1133">Transmembrane helix</keyword>
<dbReference type="EMBL" id="FOBS01000005">
    <property type="protein sequence ID" value="SEM15011.1"/>
    <property type="molecule type" value="Genomic_DNA"/>
</dbReference>
<evidence type="ECO:0000313" key="4">
    <source>
        <dbReference type="Proteomes" id="UP000198744"/>
    </source>
</evidence>
<keyword evidence="1" id="KW-0812">Transmembrane</keyword>
<accession>A0A1H7W0J5</accession>
<proteinExistence type="predicted"/>
<name>A0A1H7W0J5_9BACT</name>
<keyword evidence="1" id="KW-0472">Membrane</keyword>
<dbReference type="STRING" id="43775.SAMN04489760_10591"/>
<feature type="domain" description="TRASH" evidence="2">
    <location>
        <begin position="50"/>
        <end position="87"/>
    </location>
</feature>
<keyword evidence="4" id="KW-1185">Reference proteome</keyword>
<reference evidence="3 4" key="1">
    <citation type="submission" date="2016-10" db="EMBL/GenBank/DDBJ databases">
        <authorList>
            <person name="de Groot N.N."/>
        </authorList>
    </citation>
    <scope>NUCLEOTIDE SEQUENCE [LARGE SCALE GENOMIC DNA]</scope>
    <source>
        <strain evidence="3 4">DSM 8423</strain>
    </source>
</reference>
<protein>
    <recommendedName>
        <fullName evidence="2">TRASH domain-containing protein</fullName>
    </recommendedName>
</protein>
<dbReference type="AlphaFoldDB" id="A0A1H7W0J5"/>
<dbReference type="SMART" id="SM00746">
    <property type="entry name" value="TRASH"/>
    <property type="match status" value="1"/>
</dbReference>
<evidence type="ECO:0000256" key="1">
    <source>
        <dbReference type="SAM" id="Phobius"/>
    </source>
</evidence>
<dbReference type="Proteomes" id="UP000198744">
    <property type="component" value="Unassembled WGS sequence"/>
</dbReference>
<organism evidence="3 4">
    <name type="scientific">Syntrophus gentianae</name>
    <dbReference type="NCBI Taxonomy" id="43775"/>
    <lineage>
        <taxon>Bacteria</taxon>
        <taxon>Pseudomonadati</taxon>
        <taxon>Thermodesulfobacteriota</taxon>
        <taxon>Syntrophia</taxon>
        <taxon>Syntrophales</taxon>
        <taxon>Syntrophaceae</taxon>
        <taxon>Syntrophus</taxon>
    </lineage>
</organism>
<dbReference type="InterPro" id="IPR011017">
    <property type="entry name" value="TRASH_dom"/>
</dbReference>
<evidence type="ECO:0000259" key="2">
    <source>
        <dbReference type="SMART" id="SM00746"/>
    </source>
</evidence>
<gene>
    <name evidence="3" type="ORF">SAMN04489760_10591</name>
</gene>
<feature type="transmembrane region" description="Helical" evidence="1">
    <location>
        <begin position="6"/>
        <end position="23"/>
    </location>
</feature>
<sequence length="91" mass="10652">MILRFLFIVVILYLFYRITKGLLKVSSRKKPEVRYSVNGGVIQGGNLVQDPYCKIYIPEKDAYKGFLNGETLNFCSKDCFKKYERLQKKES</sequence>
<evidence type="ECO:0000313" key="3">
    <source>
        <dbReference type="EMBL" id="SEM15011.1"/>
    </source>
</evidence>